<keyword evidence="7" id="KW-1185">Reference proteome</keyword>
<keyword evidence="1" id="KW-0479">Metal-binding</keyword>
<dbReference type="InterPro" id="IPR011011">
    <property type="entry name" value="Znf_FYVE_PHD"/>
</dbReference>
<dbReference type="PANTHER" id="PTHR13510">
    <property type="entry name" value="FYVE-FINGER-CONTAINING RAB5 EFFECTOR PROTEIN RABENOSYN-5-RELATED"/>
    <property type="match status" value="1"/>
</dbReference>
<evidence type="ECO:0000256" key="4">
    <source>
        <dbReference type="PROSITE-ProRule" id="PRU00091"/>
    </source>
</evidence>
<accession>A0A6G0X016</accession>
<keyword evidence="2 4" id="KW-0863">Zinc-finger</keyword>
<dbReference type="Gene3D" id="3.30.40.10">
    <property type="entry name" value="Zinc/RING finger domain, C3HC4 (zinc finger)"/>
    <property type="match status" value="1"/>
</dbReference>
<dbReference type="InterPro" id="IPR013083">
    <property type="entry name" value="Znf_RING/FYVE/PHD"/>
</dbReference>
<evidence type="ECO:0000259" key="5">
    <source>
        <dbReference type="PROSITE" id="PS50178"/>
    </source>
</evidence>
<dbReference type="Pfam" id="PF01852">
    <property type="entry name" value="START"/>
    <property type="match status" value="1"/>
</dbReference>
<dbReference type="Gene3D" id="3.30.530.20">
    <property type="match status" value="1"/>
</dbReference>
<evidence type="ECO:0000256" key="2">
    <source>
        <dbReference type="ARBA" id="ARBA00022771"/>
    </source>
</evidence>
<organism evidence="6 7">
    <name type="scientific">Aphanomyces euteiches</name>
    <dbReference type="NCBI Taxonomy" id="100861"/>
    <lineage>
        <taxon>Eukaryota</taxon>
        <taxon>Sar</taxon>
        <taxon>Stramenopiles</taxon>
        <taxon>Oomycota</taxon>
        <taxon>Saprolegniomycetes</taxon>
        <taxon>Saprolegniales</taxon>
        <taxon>Verrucalvaceae</taxon>
        <taxon>Aphanomyces</taxon>
    </lineage>
</organism>
<name>A0A6G0X016_9STRA</name>
<dbReference type="InterPro" id="IPR017455">
    <property type="entry name" value="Znf_FYVE-rel"/>
</dbReference>
<keyword evidence="3" id="KW-0862">Zinc</keyword>
<evidence type="ECO:0000313" key="7">
    <source>
        <dbReference type="Proteomes" id="UP000481153"/>
    </source>
</evidence>
<dbReference type="AlphaFoldDB" id="A0A6G0X016"/>
<dbReference type="SUPFAM" id="SSF57903">
    <property type="entry name" value="FYVE/PHD zinc finger"/>
    <property type="match status" value="1"/>
</dbReference>
<dbReference type="SMART" id="SM00064">
    <property type="entry name" value="FYVE"/>
    <property type="match status" value="1"/>
</dbReference>
<proteinExistence type="predicted"/>
<gene>
    <name evidence="6" type="ORF">Ae201684_009923</name>
</gene>
<dbReference type="PROSITE" id="PS50178">
    <property type="entry name" value="ZF_FYVE"/>
    <property type="match status" value="1"/>
</dbReference>
<dbReference type="GO" id="GO:0008270">
    <property type="term" value="F:zinc ion binding"/>
    <property type="evidence" value="ECO:0007669"/>
    <property type="project" value="UniProtKB-KW"/>
</dbReference>
<dbReference type="SUPFAM" id="SSF55961">
    <property type="entry name" value="Bet v1-like"/>
    <property type="match status" value="1"/>
</dbReference>
<dbReference type="InterPro" id="IPR052727">
    <property type="entry name" value="Rab4/Rab5_effector"/>
</dbReference>
<dbReference type="InterPro" id="IPR002913">
    <property type="entry name" value="START_lipid-bd_dom"/>
</dbReference>
<comment type="caution">
    <text evidence="6">The sequence shown here is derived from an EMBL/GenBank/DDBJ whole genome shotgun (WGS) entry which is preliminary data.</text>
</comment>
<dbReference type="CDD" id="cd00065">
    <property type="entry name" value="FYVE_like_SF"/>
    <property type="match status" value="1"/>
</dbReference>
<dbReference type="PANTHER" id="PTHR13510:SF44">
    <property type="entry name" value="RABENOSYN-5"/>
    <property type="match status" value="1"/>
</dbReference>
<dbReference type="VEuPathDB" id="FungiDB:AeMF1_011235"/>
<sequence length="397" mass="44675">MGSLPLPLPPNYFLQPELTYEEKNSYIQLADETTREVISSTILRGGPIAWTRHSSDAKSKCSIYKGQDPTAPAGVMSYMVTMQLEATLAEVTALFAAYTQEDLNEYRRTVAPDLLEVHQLYVLATPTEQRPNRLVSIKYMVARSLAPSITHHRDWCCLDSNRDFESNGRRGFCRAMRSIDLACVPSMRETHNFVRAVAYRSGFVFLEGEPGYINAFQLLQFDPKGNIPTWLSDIGLKVRCRSFQTMAKLISEGRLSRQKLLDDDQLVPKATRNRCQLCSTKFRPIFTPKARCRACGEVMCRQCAKHYNVKKNGFIQRVRVCSSCIADVQTRTLRGSLGSPSPPSDLINEIDSDIIANVKQVLGEDYELATTATVGGSYEELSVFTWDSMPTTRDSSF</sequence>
<dbReference type="Pfam" id="PF01363">
    <property type="entry name" value="FYVE"/>
    <property type="match status" value="1"/>
</dbReference>
<feature type="domain" description="FYVE-type" evidence="5">
    <location>
        <begin position="269"/>
        <end position="329"/>
    </location>
</feature>
<dbReference type="GO" id="GO:0008289">
    <property type="term" value="F:lipid binding"/>
    <property type="evidence" value="ECO:0007669"/>
    <property type="project" value="InterPro"/>
</dbReference>
<evidence type="ECO:0000256" key="3">
    <source>
        <dbReference type="ARBA" id="ARBA00022833"/>
    </source>
</evidence>
<evidence type="ECO:0000313" key="6">
    <source>
        <dbReference type="EMBL" id="KAF0733101.1"/>
    </source>
</evidence>
<evidence type="ECO:0000256" key="1">
    <source>
        <dbReference type="ARBA" id="ARBA00022723"/>
    </source>
</evidence>
<dbReference type="EMBL" id="VJMJ01000126">
    <property type="protein sequence ID" value="KAF0733101.1"/>
    <property type="molecule type" value="Genomic_DNA"/>
</dbReference>
<dbReference type="InterPro" id="IPR000306">
    <property type="entry name" value="Znf_FYVE"/>
</dbReference>
<reference evidence="6 7" key="1">
    <citation type="submission" date="2019-07" db="EMBL/GenBank/DDBJ databases">
        <title>Genomics analysis of Aphanomyces spp. identifies a new class of oomycete effector associated with host adaptation.</title>
        <authorList>
            <person name="Gaulin E."/>
        </authorList>
    </citation>
    <scope>NUCLEOTIDE SEQUENCE [LARGE SCALE GENOMIC DNA]</scope>
    <source>
        <strain evidence="6 7">ATCC 201684</strain>
    </source>
</reference>
<dbReference type="InterPro" id="IPR023393">
    <property type="entry name" value="START-like_dom_sf"/>
</dbReference>
<dbReference type="Proteomes" id="UP000481153">
    <property type="component" value="Unassembled WGS sequence"/>
</dbReference>
<protein>
    <recommendedName>
        <fullName evidence="5">FYVE-type domain-containing protein</fullName>
    </recommendedName>
</protein>